<accession>A0A9Q8SZ13</accession>
<dbReference type="SUPFAM" id="SSF51735">
    <property type="entry name" value="NAD(P)-binding Rossmann-fold domains"/>
    <property type="match status" value="1"/>
</dbReference>
<dbReference type="Gene3D" id="3.40.50.720">
    <property type="entry name" value="NAD(P)-binding Rossmann-like Domain"/>
    <property type="match status" value="1"/>
</dbReference>
<dbReference type="Proteomes" id="UP000830671">
    <property type="component" value="Chromosome 6"/>
</dbReference>
<dbReference type="InterPro" id="IPR036291">
    <property type="entry name" value="NAD(P)-bd_dom_sf"/>
</dbReference>
<name>A0A9Q8SZ13_9PEZI</name>
<dbReference type="Gene3D" id="3.90.25.10">
    <property type="entry name" value="UDP-galactose 4-epimerase, domain 1"/>
    <property type="match status" value="1"/>
</dbReference>
<feature type="domain" description="NmrA-like" evidence="4">
    <location>
        <begin position="3"/>
        <end position="299"/>
    </location>
</feature>
<proteinExistence type="inferred from homology"/>
<dbReference type="Pfam" id="PF05368">
    <property type="entry name" value="NmrA"/>
    <property type="match status" value="1"/>
</dbReference>
<evidence type="ECO:0000259" key="4">
    <source>
        <dbReference type="Pfam" id="PF05368"/>
    </source>
</evidence>
<dbReference type="InterPro" id="IPR008030">
    <property type="entry name" value="NmrA-like"/>
</dbReference>
<dbReference type="InterPro" id="IPR051609">
    <property type="entry name" value="NmrA/Isoflavone_reductase-like"/>
</dbReference>
<dbReference type="RefSeq" id="XP_049147652.1">
    <property type="nucleotide sequence ID" value="XM_049290507.1"/>
</dbReference>
<evidence type="ECO:0000256" key="1">
    <source>
        <dbReference type="ARBA" id="ARBA00005725"/>
    </source>
</evidence>
<evidence type="ECO:0000256" key="2">
    <source>
        <dbReference type="ARBA" id="ARBA00022857"/>
    </source>
</evidence>
<gene>
    <name evidence="5" type="ORF">CLUP02_11539</name>
</gene>
<dbReference type="KEGG" id="clup:CLUP02_11539"/>
<dbReference type="PANTHER" id="PTHR47706">
    <property type="entry name" value="NMRA-LIKE FAMILY PROTEIN"/>
    <property type="match status" value="1"/>
</dbReference>
<organism evidence="5 6">
    <name type="scientific">Colletotrichum lupini</name>
    <dbReference type="NCBI Taxonomy" id="145971"/>
    <lineage>
        <taxon>Eukaryota</taxon>
        <taxon>Fungi</taxon>
        <taxon>Dikarya</taxon>
        <taxon>Ascomycota</taxon>
        <taxon>Pezizomycotina</taxon>
        <taxon>Sordariomycetes</taxon>
        <taxon>Hypocreomycetidae</taxon>
        <taxon>Glomerellales</taxon>
        <taxon>Glomerellaceae</taxon>
        <taxon>Colletotrichum</taxon>
        <taxon>Colletotrichum acutatum species complex</taxon>
    </lineage>
</organism>
<keyword evidence="3" id="KW-0560">Oxidoreductase</keyword>
<protein>
    <recommendedName>
        <fullName evidence="4">NmrA-like domain-containing protein</fullName>
    </recommendedName>
</protein>
<dbReference type="PANTHER" id="PTHR47706:SF4">
    <property type="entry name" value="NMRA-LIKE DOMAIN-CONTAINING PROTEIN"/>
    <property type="match status" value="1"/>
</dbReference>
<evidence type="ECO:0000313" key="5">
    <source>
        <dbReference type="EMBL" id="UQC86040.1"/>
    </source>
</evidence>
<sequence>MAVIAVAGGTGNVGRTLVEAIVATGKHEVKILARKANPELEKKLGASIVVVDYADVGATTKILEEHNVHTVISAINMMPPPGETPLEFELIRAADASASTKRMISSGWGVPHNESQGSQLGSVPNKLRAAALLKETKDLEYTVVHNGFFLDYWATPIVPSYMSPFTLFIDIPGNAAAIPGSGNTPSAFTHTKDVGKFVAAALDLDKWEPDTFIVGDKVTFNQFVQLAEAAKGTKFNVAYDSVEKLKTGQTTELPSQVPAYQFFPKEAYQGMASVFGLWFENGSFDIPPAGKKTLNQIFPDIKAWTGTGIYKFEIQMNLCIFMEVQKLEAQHVPNPQWRKCI</sequence>
<keyword evidence="6" id="KW-1185">Reference proteome</keyword>
<reference evidence="5" key="1">
    <citation type="journal article" date="2021" name="Mol. Plant Microbe Interact.">
        <title>Complete Genome Sequence of the Plant-Pathogenic Fungus Colletotrichum lupini.</title>
        <authorList>
            <person name="Baroncelli R."/>
            <person name="Pensec F."/>
            <person name="Da Lio D."/>
            <person name="Boufleur T."/>
            <person name="Vicente I."/>
            <person name="Sarrocco S."/>
            <person name="Picot A."/>
            <person name="Baraldi E."/>
            <person name="Sukno S."/>
            <person name="Thon M."/>
            <person name="Le Floch G."/>
        </authorList>
    </citation>
    <scope>NUCLEOTIDE SEQUENCE</scope>
    <source>
        <strain evidence="5">IMI 504893</strain>
    </source>
</reference>
<dbReference type="AlphaFoldDB" id="A0A9Q8SZ13"/>
<evidence type="ECO:0000256" key="3">
    <source>
        <dbReference type="ARBA" id="ARBA00023002"/>
    </source>
</evidence>
<dbReference type="GO" id="GO:0016491">
    <property type="term" value="F:oxidoreductase activity"/>
    <property type="evidence" value="ECO:0007669"/>
    <property type="project" value="UniProtKB-KW"/>
</dbReference>
<dbReference type="EMBL" id="CP019478">
    <property type="protein sequence ID" value="UQC86040.1"/>
    <property type="molecule type" value="Genomic_DNA"/>
</dbReference>
<keyword evidence="2" id="KW-0521">NADP</keyword>
<evidence type="ECO:0000313" key="6">
    <source>
        <dbReference type="Proteomes" id="UP000830671"/>
    </source>
</evidence>
<dbReference type="GeneID" id="73345517"/>
<comment type="similarity">
    <text evidence="1">Belongs to the NmrA-type oxidoreductase family. Isoflavone reductase subfamily.</text>
</comment>